<evidence type="ECO:0000256" key="1">
    <source>
        <dbReference type="ARBA" id="ARBA00022485"/>
    </source>
</evidence>
<evidence type="ECO:0000313" key="7">
    <source>
        <dbReference type="Proteomes" id="UP001238179"/>
    </source>
</evidence>
<dbReference type="RefSeq" id="WP_316415715.1">
    <property type="nucleotide sequence ID" value="NZ_AP027080.1"/>
</dbReference>
<evidence type="ECO:0000313" key="6">
    <source>
        <dbReference type="EMBL" id="BDU72803.1"/>
    </source>
</evidence>
<evidence type="ECO:0000256" key="4">
    <source>
        <dbReference type="ARBA" id="ARBA00023014"/>
    </source>
</evidence>
<dbReference type="InterPro" id="IPR017896">
    <property type="entry name" value="4Fe4S_Fe-S-bd"/>
</dbReference>
<keyword evidence="7" id="KW-1185">Reference proteome</keyword>
<organism evidence="6 7">
    <name type="scientific">Mesoterricola silvestris</name>
    <dbReference type="NCBI Taxonomy" id="2927979"/>
    <lineage>
        <taxon>Bacteria</taxon>
        <taxon>Pseudomonadati</taxon>
        <taxon>Acidobacteriota</taxon>
        <taxon>Holophagae</taxon>
        <taxon>Holophagales</taxon>
        <taxon>Holophagaceae</taxon>
        <taxon>Mesoterricola</taxon>
    </lineage>
</organism>
<dbReference type="SUPFAM" id="SSF54862">
    <property type="entry name" value="4Fe-4S ferredoxins"/>
    <property type="match status" value="1"/>
</dbReference>
<protein>
    <submittedName>
        <fullName evidence="6">Formate hydrogenlyase complex iron-sulfur subunit</fullName>
    </submittedName>
</protein>
<dbReference type="AlphaFoldDB" id="A0AA48KBS6"/>
<sequence length="170" mass="18203">MFHILRRLAGNLAQGPVSLRFPAEVPPPAGLRGLVRIDPGRCLACGICSYVCVSNAITGAESQGAYAWAYEPGRCTFCGRCEDHCPGSALSMDPQAPPSYTTPGELARTATVAFPACPVCGEPNPHVTEEWIGKAFGAPNGETRELLRLCVRCRRRRIAQGMKQPHGGQP</sequence>
<dbReference type="InterPro" id="IPR017900">
    <property type="entry name" value="4Fe4S_Fe_S_CS"/>
</dbReference>
<dbReference type="KEGG" id="msil:METEAL_19770"/>
<dbReference type="Proteomes" id="UP001238179">
    <property type="component" value="Chromosome"/>
</dbReference>
<dbReference type="Pfam" id="PF12838">
    <property type="entry name" value="Fer4_7"/>
    <property type="match status" value="1"/>
</dbReference>
<keyword evidence="2" id="KW-0479">Metal-binding</keyword>
<keyword evidence="1" id="KW-0004">4Fe-4S</keyword>
<evidence type="ECO:0000259" key="5">
    <source>
        <dbReference type="PROSITE" id="PS51379"/>
    </source>
</evidence>
<dbReference type="Gene3D" id="3.30.70.20">
    <property type="match status" value="1"/>
</dbReference>
<name>A0AA48KBS6_9BACT</name>
<proteinExistence type="predicted"/>
<keyword evidence="3" id="KW-0408">Iron</keyword>
<dbReference type="EMBL" id="AP027080">
    <property type="protein sequence ID" value="BDU72803.1"/>
    <property type="molecule type" value="Genomic_DNA"/>
</dbReference>
<feature type="domain" description="4Fe-4S ferredoxin-type" evidence="5">
    <location>
        <begin position="33"/>
        <end position="62"/>
    </location>
</feature>
<gene>
    <name evidence="6" type="ORF">METEAL_19770</name>
</gene>
<dbReference type="PROSITE" id="PS51379">
    <property type="entry name" value="4FE4S_FER_2"/>
    <property type="match status" value="2"/>
</dbReference>
<dbReference type="PROSITE" id="PS00198">
    <property type="entry name" value="4FE4S_FER_1"/>
    <property type="match status" value="1"/>
</dbReference>
<dbReference type="PANTHER" id="PTHR43687">
    <property type="entry name" value="ADENYLYLSULFATE REDUCTASE, BETA SUBUNIT"/>
    <property type="match status" value="1"/>
</dbReference>
<dbReference type="GO" id="GO:0051539">
    <property type="term" value="F:4 iron, 4 sulfur cluster binding"/>
    <property type="evidence" value="ECO:0007669"/>
    <property type="project" value="UniProtKB-KW"/>
</dbReference>
<dbReference type="InterPro" id="IPR050572">
    <property type="entry name" value="Fe-S_Ferredoxin"/>
</dbReference>
<dbReference type="PANTHER" id="PTHR43687:SF1">
    <property type="entry name" value="FERREDOXIN III"/>
    <property type="match status" value="1"/>
</dbReference>
<keyword evidence="4" id="KW-0411">Iron-sulfur</keyword>
<dbReference type="GO" id="GO:0046872">
    <property type="term" value="F:metal ion binding"/>
    <property type="evidence" value="ECO:0007669"/>
    <property type="project" value="UniProtKB-KW"/>
</dbReference>
<evidence type="ECO:0000256" key="2">
    <source>
        <dbReference type="ARBA" id="ARBA00022723"/>
    </source>
</evidence>
<feature type="domain" description="4Fe-4S ferredoxin-type" evidence="5">
    <location>
        <begin position="66"/>
        <end position="95"/>
    </location>
</feature>
<accession>A0AA48KBS6</accession>
<evidence type="ECO:0000256" key="3">
    <source>
        <dbReference type="ARBA" id="ARBA00023004"/>
    </source>
</evidence>
<reference evidence="7" key="1">
    <citation type="journal article" date="2023" name="Int. J. Syst. Evol. Microbiol.">
        <title>Mesoterricola silvestris gen. nov., sp. nov., Mesoterricola sediminis sp. nov., Geothrix oryzae sp. nov., Geothrix edaphica sp. nov., Geothrix rubra sp. nov., and Geothrix limicola sp. nov., six novel members of Acidobacteriota isolated from soils.</title>
        <authorList>
            <person name="Itoh H."/>
            <person name="Sugisawa Y."/>
            <person name="Mise K."/>
            <person name="Xu Z."/>
            <person name="Kuniyasu M."/>
            <person name="Ushijima N."/>
            <person name="Kawano K."/>
            <person name="Kobayashi E."/>
            <person name="Shiratori Y."/>
            <person name="Masuda Y."/>
            <person name="Senoo K."/>
        </authorList>
    </citation>
    <scope>NUCLEOTIDE SEQUENCE [LARGE SCALE GENOMIC DNA]</scope>
    <source>
        <strain evidence="7">W79</strain>
    </source>
</reference>